<evidence type="ECO:0000256" key="8">
    <source>
        <dbReference type="PIRSR" id="PIRSR001434-2"/>
    </source>
</evidence>
<comment type="cofactor">
    <cofactor evidence="1 7 9">
        <name>pyridoxal 5'-phosphate</name>
        <dbReference type="ChEBI" id="CHEBI:597326"/>
    </cofactor>
</comment>
<reference evidence="10 11" key="1">
    <citation type="submission" date="2019-08" db="EMBL/GenBank/DDBJ databases">
        <title>Bradyrhizobium hipponensis sp. nov., a rhizobium isolated from a Lupinus angustifolius root nodule in Tunisia.</title>
        <authorList>
            <person name="Off K."/>
            <person name="Rejili M."/>
            <person name="Mars M."/>
            <person name="Brachmann A."/>
            <person name="Marin M."/>
        </authorList>
    </citation>
    <scope>NUCLEOTIDE SEQUENCE [LARGE SCALE GENOMIC DNA]</scope>
    <source>
        <strain evidence="10 11">CTAW11</strain>
    </source>
</reference>
<comment type="subunit">
    <text evidence="2 7">Homotetramer.</text>
</comment>
<keyword evidence="11" id="KW-1185">Reference proteome</keyword>
<protein>
    <recommendedName>
        <fullName evidence="6 7">O-succinylhomoserine sulfhydrylase</fullName>
        <shortName evidence="7">OSH sulfhydrylase</shortName>
        <shortName evidence="7">OSHS sulfhydrylase</shortName>
        <ecNumber evidence="7">2.5.1.-</ecNumber>
    </recommendedName>
</protein>
<dbReference type="AlphaFoldDB" id="A0A5S4WNV0"/>
<comment type="catalytic activity">
    <reaction evidence="7">
        <text>O-succinyl-L-homoserine + hydrogen sulfide = L-homocysteine + succinate</text>
        <dbReference type="Rhea" id="RHEA:27826"/>
        <dbReference type="ChEBI" id="CHEBI:29919"/>
        <dbReference type="ChEBI" id="CHEBI:30031"/>
        <dbReference type="ChEBI" id="CHEBI:57661"/>
        <dbReference type="ChEBI" id="CHEBI:58199"/>
    </reaction>
</comment>
<dbReference type="InterPro" id="IPR000277">
    <property type="entry name" value="Cys/Met-Metab_PyrdxlP-dep_enz"/>
</dbReference>
<dbReference type="Gene3D" id="3.40.640.10">
    <property type="entry name" value="Type I PLP-dependent aspartate aminotransferase-like (Major domain)"/>
    <property type="match status" value="1"/>
</dbReference>
<evidence type="ECO:0000256" key="5">
    <source>
        <dbReference type="ARBA" id="ARBA00060995"/>
    </source>
</evidence>
<dbReference type="InterPro" id="IPR015422">
    <property type="entry name" value="PyrdxlP-dep_Trfase_small"/>
</dbReference>
<evidence type="ECO:0000313" key="11">
    <source>
        <dbReference type="Proteomes" id="UP000324853"/>
    </source>
</evidence>
<dbReference type="OrthoDB" id="7316598at2"/>
<accession>A0A5S4WNV0</accession>
<dbReference type="GO" id="GO:0005737">
    <property type="term" value="C:cytoplasm"/>
    <property type="evidence" value="ECO:0007669"/>
    <property type="project" value="TreeGrafter"/>
</dbReference>
<dbReference type="SUPFAM" id="SSF53383">
    <property type="entry name" value="PLP-dependent transferases"/>
    <property type="match status" value="1"/>
</dbReference>
<dbReference type="GO" id="GO:0030170">
    <property type="term" value="F:pyridoxal phosphate binding"/>
    <property type="evidence" value="ECO:0007669"/>
    <property type="project" value="UniProtKB-UniRule"/>
</dbReference>
<dbReference type="GO" id="GO:0071266">
    <property type="term" value="P:'de novo' L-methionine biosynthetic process"/>
    <property type="evidence" value="ECO:0007669"/>
    <property type="project" value="UniProtKB-UniRule"/>
</dbReference>
<dbReference type="GO" id="GO:0016765">
    <property type="term" value="F:transferase activity, transferring alkyl or aryl (other than methyl) groups"/>
    <property type="evidence" value="ECO:0007669"/>
    <property type="project" value="UniProtKB-UniRule"/>
</dbReference>
<proteinExistence type="inferred from homology"/>
<dbReference type="GO" id="GO:0019346">
    <property type="term" value="P:transsulfuration"/>
    <property type="evidence" value="ECO:0007669"/>
    <property type="project" value="InterPro"/>
</dbReference>
<dbReference type="EC" id="2.5.1.-" evidence="7"/>
<evidence type="ECO:0000256" key="6">
    <source>
        <dbReference type="ARBA" id="ARBA00071157"/>
    </source>
</evidence>
<evidence type="ECO:0000256" key="9">
    <source>
        <dbReference type="RuleBase" id="RU362118"/>
    </source>
</evidence>
<dbReference type="PIRSF" id="PIRSF001434">
    <property type="entry name" value="CGS"/>
    <property type="match status" value="1"/>
</dbReference>
<evidence type="ECO:0000256" key="1">
    <source>
        <dbReference type="ARBA" id="ARBA00001933"/>
    </source>
</evidence>
<sequence>MSKSPASTTQYRPETRLVHSGTLRSQYGETSESLFLTQGYVYNSAEECEARFKGEDPGFIYSRYSNPTIAMFERRMIELEGAEAARSAATGMAAVTTAILAPLKAGDHVVASRALFGSCLYVIQDLLPRYGIETTLVDGADLDQWQRALKPNTKTFFLESPTNPTLDVLDIPSIAEIAHSGGARLVVDNVFATPIWQSPLALGADVVVYSATKHIDGQGRCLGGIILSSEAFIAEHIHNFMRQTGPSISPFNAWVLLKGLETLGVRVRAQTETAARIADVLASHPKISRLVYPGRADHPQAALVKKQMRGGSTLVGFEVKGGKQGAFRVLNELKLAKISNNLGDAKSLVTHPATTTHQRLKLEDRTALGISEGFIRFSAGLEHADDLIEDLTAALEKA</sequence>
<evidence type="ECO:0000313" key="10">
    <source>
        <dbReference type="EMBL" id="TYL77838.1"/>
    </source>
</evidence>
<dbReference type="InterPro" id="IPR015424">
    <property type="entry name" value="PyrdxlP-dep_Trfase"/>
</dbReference>
<dbReference type="InterPro" id="IPR006234">
    <property type="entry name" value="O-succ-hSer_sulfhydrylase"/>
</dbReference>
<dbReference type="Pfam" id="PF01053">
    <property type="entry name" value="Cys_Met_Meta_PP"/>
    <property type="match status" value="1"/>
</dbReference>
<keyword evidence="4 7" id="KW-0663">Pyridoxal phosphate</keyword>
<dbReference type="PANTHER" id="PTHR11808">
    <property type="entry name" value="TRANS-SULFURATION ENZYME FAMILY MEMBER"/>
    <property type="match status" value="1"/>
</dbReference>
<comment type="pathway">
    <text evidence="7">Amino-acid biosynthesis; L-methionine biosynthesis via de novo pathway; L-homocysteine from O-succinyl-L-homoserine: step 1/1.</text>
</comment>
<evidence type="ECO:0000256" key="3">
    <source>
        <dbReference type="ARBA" id="ARBA00022679"/>
    </source>
</evidence>
<comment type="caution">
    <text evidence="10">The sequence shown here is derived from an EMBL/GenBank/DDBJ whole genome shotgun (WGS) entry which is preliminary data.</text>
</comment>
<dbReference type="EMBL" id="VSSR01000052">
    <property type="protein sequence ID" value="TYL77838.1"/>
    <property type="molecule type" value="Genomic_DNA"/>
</dbReference>
<dbReference type="GO" id="GO:0016846">
    <property type="term" value="F:carbon-sulfur lyase activity"/>
    <property type="evidence" value="ECO:0007669"/>
    <property type="project" value="TreeGrafter"/>
</dbReference>
<organism evidence="10 11">
    <name type="scientific">Bradyrhizobium cytisi</name>
    <dbReference type="NCBI Taxonomy" id="515489"/>
    <lineage>
        <taxon>Bacteria</taxon>
        <taxon>Pseudomonadati</taxon>
        <taxon>Pseudomonadota</taxon>
        <taxon>Alphaproteobacteria</taxon>
        <taxon>Hyphomicrobiales</taxon>
        <taxon>Nitrobacteraceae</taxon>
        <taxon>Bradyrhizobium</taxon>
    </lineage>
</organism>
<evidence type="ECO:0000256" key="4">
    <source>
        <dbReference type="ARBA" id="ARBA00022898"/>
    </source>
</evidence>
<dbReference type="InterPro" id="IPR015421">
    <property type="entry name" value="PyrdxlP-dep_Trfase_major"/>
</dbReference>
<keyword evidence="7" id="KW-0486">Methionine biosynthesis</keyword>
<dbReference type="Gene3D" id="3.90.1150.10">
    <property type="entry name" value="Aspartate Aminotransferase, domain 1"/>
    <property type="match status" value="1"/>
</dbReference>
<keyword evidence="7" id="KW-0028">Amino-acid biosynthesis</keyword>
<gene>
    <name evidence="7" type="primary">metZ</name>
    <name evidence="10" type="ORF">FXB38_29660</name>
</gene>
<dbReference type="Proteomes" id="UP000324853">
    <property type="component" value="Unassembled WGS sequence"/>
</dbReference>
<evidence type="ECO:0000256" key="2">
    <source>
        <dbReference type="ARBA" id="ARBA00011881"/>
    </source>
</evidence>
<dbReference type="UniPathway" id="UPA00051">
    <property type="reaction ID" value="UER00449"/>
</dbReference>
<feature type="modified residue" description="N6-(pyridoxal phosphate)lysine" evidence="7 8">
    <location>
        <position position="213"/>
    </location>
</feature>
<comment type="similarity">
    <text evidence="5 7">Belongs to the trans-sulfuration enzymes family. MetZ subfamily.</text>
</comment>
<dbReference type="PANTHER" id="PTHR11808:SF80">
    <property type="entry name" value="CYSTATHIONINE GAMMA-LYASE"/>
    <property type="match status" value="1"/>
</dbReference>
<dbReference type="NCBIfam" id="TIGR01325">
    <property type="entry name" value="O_suc_HS_sulf"/>
    <property type="match status" value="1"/>
</dbReference>
<dbReference type="FunFam" id="3.40.640.10:FF:000035">
    <property type="entry name" value="O-succinylhomoserine sulfhydrylase"/>
    <property type="match status" value="1"/>
</dbReference>
<dbReference type="FunFam" id="3.90.1150.10:FF:000033">
    <property type="entry name" value="Cystathionine gamma-synthase"/>
    <property type="match status" value="1"/>
</dbReference>
<dbReference type="CDD" id="cd00614">
    <property type="entry name" value="CGS_like"/>
    <property type="match status" value="1"/>
</dbReference>
<dbReference type="GO" id="GO:0071268">
    <property type="term" value="P:homocysteine biosynthetic process"/>
    <property type="evidence" value="ECO:0007669"/>
    <property type="project" value="InterPro"/>
</dbReference>
<name>A0A5S4WNV0_9BRAD</name>
<evidence type="ECO:0000256" key="7">
    <source>
        <dbReference type="HAMAP-Rule" id="MF_02056"/>
    </source>
</evidence>
<keyword evidence="3 7" id="KW-0808">Transferase</keyword>
<comment type="function">
    <text evidence="7">Catalyzes the formation of L-homocysteine from O-succinyl-L-homoserine (OSHS) and hydrogen sulfide.</text>
</comment>
<dbReference type="RefSeq" id="WP_148754501.1">
    <property type="nucleotide sequence ID" value="NZ_VSSR01000052.1"/>
</dbReference>
<dbReference type="HAMAP" id="MF_02056">
    <property type="entry name" value="MetZ"/>
    <property type="match status" value="1"/>
</dbReference>
<dbReference type="NCBIfam" id="NF005696">
    <property type="entry name" value="PRK07504.1"/>
    <property type="match status" value="1"/>
</dbReference>